<evidence type="ECO:0000256" key="1">
    <source>
        <dbReference type="SAM" id="MobiDB-lite"/>
    </source>
</evidence>
<proteinExistence type="predicted"/>
<feature type="compositionally biased region" description="Basic residues" evidence="1">
    <location>
        <begin position="235"/>
        <end position="259"/>
    </location>
</feature>
<feature type="region of interest" description="Disordered" evidence="1">
    <location>
        <begin position="47"/>
        <end position="124"/>
    </location>
</feature>
<protein>
    <submittedName>
        <fullName evidence="2">Uncharacterized protein</fullName>
    </submittedName>
</protein>
<name>A0A6J4R1I0_9ACTN</name>
<sequence>DPGLHGRVQRLRGAARRSSAPALGRFFDTPGYGSARSGLLRDLPWHFGLGAGDRRANPDPPHARAYPERRRARPPARADPMVPERTSRAQGGPGGELYSDRGDSGQLRPPAPRRDPSGPHAVAPAVGHLGLRVGAPLRAQGYAPAGWGRYRRNGGGPGLRVERHPEQRRRRRCAARSRRAAPQAPHDRHCSLRPLEHCHRARGAPNRLRVGGGADDPGNSHSGADSLRPTTLRRILARRHPPTRPPGRRHPLRPRRDRHTLHLPEPRTGQAV</sequence>
<feature type="region of interest" description="Disordered" evidence="1">
    <location>
        <begin position="1"/>
        <end position="33"/>
    </location>
</feature>
<dbReference type="EMBL" id="CADCVE010000044">
    <property type="protein sequence ID" value="CAA9454420.1"/>
    <property type="molecule type" value="Genomic_DNA"/>
</dbReference>
<feature type="compositionally biased region" description="Basic and acidic residues" evidence="1">
    <location>
        <begin position="185"/>
        <end position="198"/>
    </location>
</feature>
<feature type="non-terminal residue" evidence="2">
    <location>
        <position position="272"/>
    </location>
</feature>
<feature type="non-terminal residue" evidence="2">
    <location>
        <position position="1"/>
    </location>
</feature>
<evidence type="ECO:0000313" key="2">
    <source>
        <dbReference type="EMBL" id="CAA9454420.1"/>
    </source>
</evidence>
<organism evidence="2">
    <name type="scientific">uncultured Rubrobacteraceae bacterium</name>
    <dbReference type="NCBI Taxonomy" id="349277"/>
    <lineage>
        <taxon>Bacteria</taxon>
        <taxon>Bacillati</taxon>
        <taxon>Actinomycetota</taxon>
        <taxon>Rubrobacteria</taxon>
        <taxon>Rubrobacterales</taxon>
        <taxon>Rubrobacteraceae</taxon>
        <taxon>environmental samples</taxon>
    </lineage>
</organism>
<feature type="region of interest" description="Disordered" evidence="1">
    <location>
        <begin position="145"/>
        <end position="272"/>
    </location>
</feature>
<dbReference type="AlphaFoldDB" id="A0A6J4R1I0"/>
<accession>A0A6J4R1I0</accession>
<gene>
    <name evidence="2" type="ORF">AVDCRST_MAG28-2205</name>
</gene>
<feature type="compositionally biased region" description="Basic and acidic residues" evidence="1">
    <location>
        <begin position="52"/>
        <end position="69"/>
    </location>
</feature>
<reference evidence="2" key="1">
    <citation type="submission" date="2020-02" db="EMBL/GenBank/DDBJ databases">
        <authorList>
            <person name="Meier V. D."/>
        </authorList>
    </citation>
    <scope>NUCLEOTIDE SEQUENCE</scope>
    <source>
        <strain evidence="2">AVDCRST_MAG28</strain>
    </source>
</reference>
<feature type="compositionally biased region" description="Basic residues" evidence="1">
    <location>
        <begin position="166"/>
        <end position="179"/>
    </location>
</feature>